<gene>
    <name evidence="4" type="ORF">BC938DRAFT_475036</name>
</gene>
<feature type="transmembrane region" description="Helical" evidence="3">
    <location>
        <begin position="301"/>
        <end position="325"/>
    </location>
</feature>
<proteinExistence type="predicted"/>
<feature type="region of interest" description="Disordered" evidence="2">
    <location>
        <begin position="1"/>
        <end position="172"/>
    </location>
</feature>
<feature type="coiled-coil region" evidence="1">
    <location>
        <begin position="237"/>
        <end position="264"/>
    </location>
</feature>
<name>A0A433Q191_9FUNG</name>
<keyword evidence="3" id="KW-1133">Transmembrane helix</keyword>
<protein>
    <submittedName>
        <fullName evidence="4">Uncharacterized protein</fullName>
    </submittedName>
</protein>
<evidence type="ECO:0000313" key="4">
    <source>
        <dbReference type="EMBL" id="RUS23502.1"/>
    </source>
</evidence>
<accession>A0A433Q191</accession>
<dbReference type="AlphaFoldDB" id="A0A433Q191"/>
<comment type="caution">
    <text evidence="4">The sequence shown here is derived from an EMBL/GenBank/DDBJ whole genome shotgun (WGS) entry which is preliminary data.</text>
</comment>
<feature type="compositionally biased region" description="Low complexity" evidence="2">
    <location>
        <begin position="129"/>
        <end position="157"/>
    </location>
</feature>
<feature type="compositionally biased region" description="Basic residues" evidence="2">
    <location>
        <begin position="1"/>
        <end position="11"/>
    </location>
</feature>
<keyword evidence="3" id="KW-0472">Membrane</keyword>
<dbReference type="Proteomes" id="UP000274822">
    <property type="component" value="Unassembled WGS sequence"/>
</dbReference>
<evidence type="ECO:0000256" key="1">
    <source>
        <dbReference type="SAM" id="Coils"/>
    </source>
</evidence>
<feature type="non-terminal residue" evidence="4">
    <location>
        <position position="326"/>
    </location>
</feature>
<evidence type="ECO:0000256" key="2">
    <source>
        <dbReference type="SAM" id="MobiDB-lite"/>
    </source>
</evidence>
<reference evidence="4 5" key="1">
    <citation type="journal article" date="2018" name="New Phytol.">
        <title>Phylogenomics of Endogonaceae and evolution of mycorrhizas within Mucoromycota.</title>
        <authorList>
            <person name="Chang Y."/>
            <person name="Desiro A."/>
            <person name="Na H."/>
            <person name="Sandor L."/>
            <person name="Lipzen A."/>
            <person name="Clum A."/>
            <person name="Barry K."/>
            <person name="Grigoriev I.V."/>
            <person name="Martin F.M."/>
            <person name="Stajich J.E."/>
            <person name="Smith M.E."/>
            <person name="Bonito G."/>
            <person name="Spatafora J.W."/>
        </authorList>
    </citation>
    <scope>NUCLEOTIDE SEQUENCE [LARGE SCALE GENOMIC DNA]</scope>
    <source>
        <strain evidence="4 5">AD002</strain>
    </source>
</reference>
<evidence type="ECO:0000256" key="3">
    <source>
        <dbReference type="SAM" id="Phobius"/>
    </source>
</evidence>
<evidence type="ECO:0000313" key="5">
    <source>
        <dbReference type="Proteomes" id="UP000274822"/>
    </source>
</evidence>
<keyword evidence="3" id="KW-0812">Transmembrane</keyword>
<keyword evidence="5" id="KW-1185">Reference proteome</keyword>
<dbReference type="EMBL" id="RBNJ01019585">
    <property type="protein sequence ID" value="RUS23502.1"/>
    <property type="molecule type" value="Genomic_DNA"/>
</dbReference>
<sequence>MVARSMARRSWKPATMSCMGPRKKTKKGLNPDDFGGPDRAQTETPKGSAKTGSKFGIKATKTSPGLLTPDAAVKKSGIPTRSRASSVGSGSQTATSPASSPRSSLDPKGTTSTKTVKKTASVNSLRSVTGATANGRGGRTPSPTPAAAKASHARTPSTASTKKSPIAQMREDFDDLKQKNEQAESLLAAQASELEALRAKLLSPSSSTLSVDDGQVVVGKEEYAKLKALSEGTMQTIAEKDAILQAREQELEDLRIRLEAERNEAASGDVPTIVVSEQEDPVKELKERVGSLSFVKKNLSYLILTIFSIGYISFTLLLHFLHFFFG</sequence>
<keyword evidence="1" id="KW-0175">Coiled coil</keyword>
<organism evidence="4 5">
    <name type="scientific">Jimgerdemannia flammicorona</name>
    <dbReference type="NCBI Taxonomy" id="994334"/>
    <lineage>
        <taxon>Eukaryota</taxon>
        <taxon>Fungi</taxon>
        <taxon>Fungi incertae sedis</taxon>
        <taxon>Mucoromycota</taxon>
        <taxon>Mucoromycotina</taxon>
        <taxon>Endogonomycetes</taxon>
        <taxon>Endogonales</taxon>
        <taxon>Endogonaceae</taxon>
        <taxon>Jimgerdemannia</taxon>
    </lineage>
</organism>
<feature type="compositionally biased region" description="Low complexity" evidence="2">
    <location>
        <begin position="88"/>
        <end position="114"/>
    </location>
</feature>